<evidence type="ECO:0000259" key="5">
    <source>
        <dbReference type="PROSITE" id="PS50893"/>
    </source>
</evidence>
<reference evidence="6 7" key="1">
    <citation type="submission" date="2018-05" db="EMBL/GenBank/DDBJ databases">
        <title>A metagenomic window into the 2 km-deep terrestrial subsurface aquifer revealed taxonomically and functionally diverse microbial community comprising novel uncultured bacterial lineages.</title>
        <authorList>
            <person name="Kadnikov V.V."/>
            <person name="Mardanov A.V."/>
            <person name="Beletsky A.V."/>
            <person name="Banks D."/>
            <person name="Pimenov N.V."/>
            <person name="Frank Y.A."/>
            <person name="Karnachuk O.V."/>
            <person name="Ravin N.V."/>
        </authorList>
    </citation>
    <scope>NUCLEOTIDE SEQUENCE [LARGE SCALE GENOMIC DNA]</scope>
    <source>
        <strain evidence="6">BY</strain>
    </source>
</reference>
<evidence type="ECO:0000313" key="7">
    <source>
        <dbReference type="Proteomes" id="UP000262583"/>
    </source>
</evidence>
<evidence type="ECO:0000313" key="6">
    <source>
        <dbReference type="EMBL" id="AXA36079.1"/>
    </source>
</evidence>
<dbReference type="InterPro" id="IPR003593">
    <property type="entry name" value="AAA+_ATPase"/>
</dbReference>
<dbReference type="PROSITE" id="PS00211">
    <property type="entry name" value="ABC_TRANSPORTER_1"/>
    <property type="match status" value="1"/>
</dbReference>
<dbReference type="Pfam" id="PF00005">
    <property type="entry name" value="ABC_tran"/>
    <property type="match status" value="1"/>
</dbReference>
<organism evidence="6 7">
    <name type="scientific">Sumerlaea chitinivorans</name>
    <dbReference type="NCBI Taxonomy" id="2250252"/>
    <lineage>
        <taxon>Bacteria</taxon>
        <taxon>Candidatus Sumerlaeota</taxon>
        <taxon>Candidatus Sumerlaeia</taxon>
        <taxon>Candidatus Sumerlaeales</taxon>
        <taxon>Candidatus Sumerlaeaceae</taxon>
        <taxon>Candidatus Sumerlaea</taxon>
    </lineage>
</organism>
<dbReference type="PANTHER" id="PTHR43335">
    <property type="entry name" value="ABC TRANSPORTER, ATP-BINDING PROTEIN"/>
    <property type="match status" value="1"/>
</dbReference>
<keyword evidence="3" id="KW-0547">Nucleotide-binding</keyword>
<accession>A0A2Z4Y526</accession>
<dbReference type="SUPFAM" id="SSF52540">
    <property type="entry name" value="P-loop containing nucleoside triphosphate hydrolases"/>
    <property type="match status" value="1"/>
</dbReference>
<keyword evidence="2" id="KW-0813">Transport</keyword>
<proteinExistence type="inferred from homology"/>
<gene>
    <name evidence="6" type="ORF">BRCON_1302</name>
</gene>
<dbReference type="Gene3D" id="3.40.50.300">
    <property type="entry name" value="P-loop containing nucleotide triphosphate hydrolases"/>
    <property type="match status" value="1"/>
</dbReference>
<sequence>MGNGNPVVQVKDLVVEYVQGRTVTRALDGISFEIREGECVGFVGANGAGKSTTIKTLMGFIFPTSGEVCVFGQPAGSVESRRRIGYLPEVALYYPFMKARELLELYGGLHGLTRQQLKQRIPELLRELGLDGKGEVLLRNFSKGMQQRLGIAQAIISDPDLMIFDELSSGLDPVGRYDLRKVLLKLKERGKTIFFSSHELTEVESLCDRVIIIHKGRIVTEATVQELLKPLNIFEISFAWNGSTPLPEAVARHSPTREGDVWRVLIRDVNEYAQAVTALANSGAKILATASKSQSLEDYFISLVQGAPTREQGGQVA</sequence>
<protein>
    <submittedName>
        <fullName evidence="6">ABC transporter, ATP-binding protein</fullName>
    </submittedName>
</protein>
<dbReference type="InterPro" id="IPR017871">
    <property type="entry name" value="ABC_transporter-like_CS"/>
</dbReference>
<evidence type="ECO:0000256" key="2">
    <source>
        <dbReference type="ARBA" id="ARBA00022448"/>
    </source>
</evidence>
<dbReference type="KEGG" id="schv:BRCON_1302"/>
<evidence type="ECO:0000256" key="4">
    <source>
        <dbReference type="ARBA" id="ARBA00022840"/>
    </source>
</evidence>
<dbReference type="SMART" id="SM00382">
    <property type="entry name" value="AAA"/>
    <property type="match status" value="1"/>
</dbReference>
<dbReference type="GO" id="GO:0005524">
    <property type="term" value="F:ATP binding"/>
    <property type="evidence" value="ECO:0007669"/>
    <property type="project" value="UniProtKB-KW"/>
</dbReference>
<dbReference type="GO" id="GO:0016887">
    <property type="term" value="F:ATP hydrolysis activity"/>
    <property type="evidence" value="ECO:0007669"/>
    <property type="project" value="InterPro"/>
</dbReference>
<dbReference type="AlphaFoldDB" id="A0A2Z4Y526"/>
<dbReference type="PROSITE" id="PS50893">
    <property type="entry name" value="ABC_TRANSPORTER_2"/>
    <property type="match status" value="1"/>
</dbReference>
<dbReference type="InterPro" id="IPR027417">
    <property type="entry name" value="P-loop_NTPase"/>
</dbReference>
<name>A0A2Z4Y526_SUMC1</name>
<evidence type="ECO:0000256" key="1">
    <source>
        <dbReference type="ARBA" id="ARBA00005417"/>
    </source>
</evidence>
<dbReference type="EMBL" id="CP030759">
    <property type="protein sequence ID" value="AXA36079.1"/>
    <property type="molecule type" value="Genomic_DNA"/>
</dbReference>
<dbReference type="CDD" id="cd03230">
    <property type="entry name" value="ABC_DR_subfamily_A"/>
    <property type="match status" value="1"/>
</dbReference>
<dbReference type="InterPro" id="IPR003439">
    <property type="entry name" value="ABC_transporter-like_ATP-bd"/>
</dbReference>
<dbReference type="Proteomes" id="UP000262583">
    <property type="component" value="Chromosome"/>
</dbReference>
<evidence type="ECO:0000256" key="3">
    <source>
        <dbReference type="ARBA" id="ARBA00022741"/>
    </source>
</evidence>
<keyword evidence="4 6" id="KW-0067">ATP-binding</keyword>
<comment type="similarity">
    <text evidence="1">Belongs to the ABC transporter superfamily.</text>
</comment>
<feature type="domain" description="ABC transporter" evidence="5">
    <location>
        <begin position="8"/>
        <end position="240"/>
    </location>
</feature>